<feature type="compositionally biased region" description="Basic and acidic residues" evidence="12">
    <location>
        <begin position="727"/>
        <end position="738"/>
    </location>
</feature>
<feature type="domain" description="C2H2-type" evidence="13">
    <location>
        <begin position="1059"/>
        <end position="1086"/>
    </location>
</feature>
<keyword evidence="3" id="KW-0479">Metal-binding</keyword>
<evidence type="ECO:0000256" key="8">
    <source>
        <dbReference type="ARBA" id="ARBA00023125"/>
    </source>
</evidence>
<feature type="domain" description="C2H2-type" evidence="13">
    <location>
        <begin position="1255"/>
        <end position="1282"/>
    </location>
</feature>
<dbReference type="FunFam" id="3.30.160.60:FF:000446">
    <property type="entry name" value="Zinc finger protein"/>
    <property type="match status" value="1"/>
</dbReference>
<dbReference type="InParanoid" id="W5LXW5"/>
<evidence type="ECO:0000256" key="10">
    <source>
        <dbReference type="ARBA" id="ARBA00023242"/>
    </source>
</evidence>
<keyword evidence="7" id="KW-0805">Transcription regulation</keyword>
<evidence type="ECO:0000313" key="14">
    <source>
        <dbReference type="Ensembl" id="ENSLOCP00000000972.1"/>
    </source>
</evidence>
<protein>
    <submittedName>
        <fullName evidence="14">Uncharacterized LOC102690646</fullName>
    </submittedName>
</protein>
<name>W5LXW5_LEPOC</name>
<keyword evidence="9" id="KW-0804">Transcription</keyword>
<sequence>MRVGLYFKHVREFCLCGKCLVVCCKRCASLGGETGWHGVAPTQMESVHFCQTSAPPIRWVVSENGELRIEADPGGGGGREGVALPRGPPNPASAPVPGCLSGLTATPSRTPAVRTVPMQVASPIPRALQLPSTCFSRGDPAALGNLRSSSGLAKTEMHPQPPLPLPSALAVAVAHSERGSLPYQALQGKGQPEVGETTQVQIKEEGIKKESGELECALQREEHPELELGSVKEEDEGEGQLFSDSLQVPKKEEEGFRPIQDPACITPVGGAVEQVFPTQTSAQPEIRHVPPQATIPDAGPRFPLVIHYVRILNKRPVSSSQDSVQPGPRPAGHSSASRQSAFRSREACNPNPVNFPCLPGADLSQGSSKQPLPESSQTRGEISCPSPGDLLAPRTGSVSDKQRGDPETDACFEEPDGSCMETPQLGWAPGVGVTVTLLSSKGVPGQKNSPTAPVSHPSNASRVLKLAKSSLNCDAECAASVNGIERICRSQLDYRFSSSAPATEVWGFLGASSGDDGNPQGESTGVSPSRRNNGKGSGHEVGSELEECSNSNSNPDDGGPNTGEREGPNLPKSESRNDHLRGRNDPLSKALLPSGAAAPLQSAPNNRREERVPSGWVDKMAKKQGPDVALTSERGNSGIIHSEQMAPIKRETQGPDSNSHWIPDTPEAARLKLDNKMEDEVSQGETGGVDHRVTPKTEDVSFSREVKEGCQAAQEMDRGALLPVESGETREPPMKKEDEVDQDVGENPSAIVAQAKHSETGTPITNAAATAPKTSTPGLPLACPLCNEGLCGDAELPRHQRNCRRQQLRGETLRARPAVTHRAAHAKTKQEPTTPTASPPLGRPASRARGPCSRAPAALKKPRHGPGEGRGSEREQGGGAAGAEAVGRRGDEERPGEEERKDGGAEAGKQGLALHCCPQCPKTLHDFRLFQRHLMVHGDLAAASGVEESAEGTWKRPYRRADCPTTFLHAASLDRHTLLRAGKQPFTCEACGRHFRKAAHLRLHQKSHPGGAETAGGEGGGRLGAGPAFPHCCDQCGKVFRRARHLYRHMKIHTGHKPCVCSECGKRFRDSERLRRHERVHTGETPYPCPDCGKRFRFSGDVRKHQRIHTGALPYQCPQCSRRFRDSSTLKKHQLTHSGRAPFQCPDCGRRFSQVGNLKRHRRTHSGEAPYRCPDCGKGFNHADNLKRHGRVHTPDSLHPCPDCGTKFRSLSKVRAHRKSHAQPKSLDCPHCGKTFRRSGDLRKHQLVHSGERPFACTACPKRFGHLGNLKKHLLIHTGALPFRCPDCHRGFNQLGNMKKHRRTHQR</sequence>
<reference evidence="14" key="2">
    <citation type="submission" date="2025-08" db="UniProtKB">
        <authorList>
            <consortium name="Ensembl"/>
        </authorList>
    </citation>
    <scope>IDENTIFICATION</scope>
</reference>
<feature type="domain" description="C2H2-type" evidence="13">
    <location>
        <begin position="1143"/>
        <end position="1170"/>
    </location>
</feature>
<keyword evidence="15" id="KW-1185">Reference proteome</keyword>
<reference evidence="15" key="1">
    <citation type="submission" date="2011-12" db="EMBL/GenBank/DDBJ databases">
        <title>The Draft Genome of Lepisosteus oculatus.</title>
        <authorList>
            <consortium name="The Broad Institute Genome Assembly &amp; Analysis Group"/>
            <consortium name="Computational R&amp;D Group"/>
            <consortium name="and Sequencing Platform"/>
            <person name="Di Palma F."/>
            <person name="Alfoldi J."/>
            <person name="Johnson J."/>
            <person name="Berlin A."/>
            <person name="Gnerre S."/>
            <person name="Jaffe D."/>
            <person name="MacCallum I."/>
            <person name="Young S."/>
            <person name="Walker B.J."/>
            <person name="Lander E.S."/>
            <person name="Lindblad-Toh K."/>
        </authorList>
    </citation>
    <scope>NUCLEOTIDE SEQUENCE [LARGE SCALE GENOMIC DNA]</scope>
</reference>
<evidence type="ECO:0000256" key="7">
    <source>
        <dbReference type="ARBA" id="ARBA00023015"/>
    </source>
</evidence>
<dbReference type="PANTHER" id="PTHR24381:SF390">
    <property type="entry name" value="ZINC FINGER PROTEIN 37 HOMOLOG"/>
    <property type="match status" value="1"/>
</dbReference>
<dbReference type="SUPFAM" id="SSF57667">
    <property type="entry name" value="beta-beta-alpha zinc fingers"/>
    <property type="match status" value="7"/>
</dbReference>
<feature type="domain" description="C2H2-type" evidence="13">
    <location>
        <begin position="986"/>
        <end position="1013"/>
    </location>
</feature>
<dbReference type="Pfam" id="PF00096">
    <property type="entry name" value="zf-C2H2"/>
    <property type="match status" value="11"/>
</dbReference>
<comment type="similarity">
    <text evidence="2">Belongs to the krueppel C2H2-type zinc-finger protein family.</text>
</comment>
<evidence type="ECO:0000256" key="6">
    <source>
        <dbReference type="ARBA" id="ARBA00022833"/>
    </source>
</evidence>
<feature type="compositionally biased region" description="Acidic residues" evidence="12">
    <location>
        <begin position="407"/>
        <end position="416"/>
    </location>
</feature>
<feature type="domain" description="C2H2-type" evidence="13">
    <location>
        <begin position="1115"/>
        <end position="1142"/>
    </location>
</feature>
<dbReference type="PANTHER" id="PTHR24381">
    <property type="entry name" value="ZINC FINGER PROTEIN"/>
    <property type="match status" value="1"/>
</dbReference>
<evidence type="ECO:0000256" key="4">
    <source>
        <dbReference type="ARBA" id="ARBA00022737"/>
    </source>
</evidence>
<dbReference type="HOGENOM" id="CLU_261053_0_0_1"/>
<keyword evidence="4" id="KW-0677">Repeat</keyword>
<dbReference type="FunFam" id="3.30.160.60:FF:001228">
    <property type="entry name" value="Zinc finger protein 236"/>
    <property type="match status" value="2"/>
</dbReference>
<dbReference type="Proteomes" id="UP000018468">
    <property type="component" value="Unassembled WGS sequence"/>
</dbReference>
<evidence type="ECO:0000259" key="13">
    <source>
        <dbReference type="PROSITE" id="PS50157"/>
    </source>
</evidence>
<feature type="domain" description="C2H2-type" evidence="13">
    <location>
        <begin position="1087"/>
        <end position="1114"/>
    </location>
</feature>
<organism evidence="14 15">
    <name type="scientific">Lepisosteus oculatus</name>
    <name type="common">Spotted gar</name>
    <dbReference type="NCBI Taxonomy" id="7918"/>
    <lineage>
        <taxon>Eukaryota</taxon>
        <taxon>Metazoa</taxon>
        <taxon>Chordata</taxon>
        <taxon>Craniata</taxon>
        <taxon>Vertebrata</taxon>
        <taxon>Euteleostomi</taxon>
        <taxon>Actinopterygii</taxon>
        <taxon>Neopterygii</taxon>
        <taxon>Holostei</taxon>
        <taxon>Semionotiformes</taxon>
        <taxon>Lepisosteidae</taxon>
        <taxon>Lepisosteus</taxon>
    </lineage>
</organism>
<feature type="region of interest" description="Disordered" evidence="12">
    <location>
        <begin position="316"/>
        <end position="346"/>
    </location>
</feature>
<feature type="region of interest" description="Disordered" evidence="12">
    <location>
        <begin position="510"/>
        <end position="664"/>
    </location>
</feature>
<feature type="compositionally biased region" description="Basic and acidic residues" evidence="12">
    <location>
        <begin position="865"/>
        <end position="876"/>
    </location>
</feature>
<dbReference type="OMA" id="HRKSHAQ"/>
<evidence type="ECO:0000256" key="2">
    <source>
        <dbReference type="ARBA" id="ARBA00006991"/>
    </source>
</evidence>
<keyword evidence="10" id="KW-0539">Nucleus</keyword>
<feature type="compositionally biased region" description="Polar residues" evidence="12">
    <location>
        <begin position="364"/>
        <end position="380"/>
    </location>
</feature>
<evidence type="ECO:0000256" key="9">
    <source>
        <dbReference type="ARBA" id="ARBA00023163"/>
    </source>
</evidence>
<feature type="domain" description="C2H2-type" evidence="13">
    <location>
        <begin position="1199"/>
        <end position="1226"/>
    </location>
</feature>
<dbReference type="PROSITE" id="PS50157">
    <property type="entry name" value="ZINC_FINGER_C2H2_2"/>
    <property type="match status" value="11"/>
</dbReference>
<evidence type="ECO:0000256" key="3">
    <source>
        <dbReference type="ARBA" id="ARBA00022723"/>
    </source>
</evidence>
<keyword evidence="5 11" id="KW-0863">Zinc-finger</keyword>
<dbReference type="FunFam" id="3.30.160.60:FF:000100">
    <property type="entry name" value="Zinc finger 45-like"/>
    <property type="match status" value="1"/>
</dbReference>
<feature type="domain" description="C2H2-type" evidence="13">
    <location>
        <begin position="1283"/>
        <end position="1307"/>
    </location>
</feature>
<dbReference type="SMART" id="SM00355">
    <property type="entry name" value="ZnF_C2H2"/>
    <property type="match status" value="12"/>
</dbReference>
<dbReference type="FunFam" id="3.30.160.60:FF:000189">
    <property type="entry name" value="zinc finger protein 133 isoform X1"/>
    <property type="match status" value="1"/>
</dbReference>
<dbReference type="GO" id="GO:0000981">
    <property type="term" value="F:DNA-binding transcription factor activity, RNA polymerase II-specific"/>
    <property type="evidence" value="ECO:0000318"/>
    <property type="project" value="GO_Central"/>
</dbReference>
<feature type="domain" description="C2H2-type" evidence="13">
    <location>
        <begin position="1227"/>
        <end position="1254"/>
    </location>
</feature>
<dbReference type="GeneTree" id="ENSGT00950000182774"/>
<feature type="domain" description="C2H2-type" evidence="13">
    <location>
        <begin position="1031"/>
        <end position="1058"/>
    </location>
</feature>
<evidence type="ECO:0000256" key="1">
    <source>
        <dbReference type="ARBA" id="ARBA00004123"/>
    </source>
</evidence>
<dbReference type="Gene3D" id="3.30.160.60">
    <property type="entry name" value="Classic Zinc Finger"/>
    <property type="match status" value="10"/>
</dbReference>
<dbReference type="GO" id="GO:0005634">
    <property type="term" value="C:nucleus"/>
    <property type="evidence" value="ECO:0000318"/>
    <property type="project" value="GO_Central"/>
</dbReference>
<dbReference type="Bgee" id="ENSLOCG00000000874">
    <property type="expression patterns" value="Expressed in ovary and 13 other cell types or tissues"/>
</dbReference>
<dbReference type="InterPro" id="IPR013087">
    <property type="entry name" value="Znf_C2H2_type"/>
</dbReference>
<feature type="compositionally biased region" description="Basic and acidic residues" evidence="12">
    <location>
        <begin position="563"/>
        <end position="586"/>
    </location>
</feature>
<evidence type="ECO:0000256" key="12">
    <source>
        <dbReference type="SAM" id="MobiDB-lite"/>
    </source>
</evidence>
<evidence type="ECO:0000313" key="15">
    <source>
        <dbReference type="Proteomes" id="UP000018468"/>
    </source>
</evidence>
<dbReference type="Ensembl" id="ENSLOCT00000000976.1">
    <property type="protein sequence ID" value="ENSLOCP00000000972.1"/>
    <property type="gene ID" value="ENSLOCG00000000874.1"/>
</dbReference>
<dbReference type="PROSITE" id="PS00028">
    <property type="entry name" value="ZINC_FINGER_C2H2_1"/>
    <property type="match status" value="12"/>
</dbReference>
<dbReference type="InterPro" id="IPR036236">
    <property type="entry name" value="Znf_C2H2_sf"/>
</dbReference>
<dbReference type="STRING" id="7918.ENSLOCP00000000972"/>
<dbReference type="GO" id="GO:0008270">
    <property type="term" value="F:zinc ion binding"/>
    <property type="evidence" value="ECO:0007669"/>
    <property type="project" value="UniProtKB-KW"/>
</dbReference>
<evidence type="ECO:0000256" key="11">
    <source>
        <dbReference type="PROSITE-ProRule" id="PRU00042"/>
    </source>
</evidence>
<feature type="compositionally biased region" description="Polar residues" evidence="12">
    <location>
        <begin position="446"/>
        <end position="459"/>
    </location>
</feature>
<keyword evidence="6" id="KW-0862">Zinc</keyword>
<keyword evidence="8" id="KW-0238">DNA-binding</keyword>
<comment type="subcellular location">
    <subcellularLocation>
        <location evidence="1">Nucleus</location>
    </subcellularLocation>
</comment>
<feature type="region of interest" description="Disordered" evidence="12">
    <location>
        <begin position="807"/>
        <end position="908"/>
    </location>
</feature>
<dbReference type="FunFam" id="3.30.160.60:FF:000045">
    <property type="entry name" value="ZFP69 zinc finger protein B"/>
    <property type="match status" value="1"/>
</dbReference>
<dbReference type="FunFam" id="3.30.160.60:FF:000621">
    <property type="entry name" value="FLT3-interacting zinc finger 1"/>
    <property type="match status" value="1"/>
</dbReference>
<feature type="region of interest" description="Disordered" evidence="12">
    <location>
        <begin position="724"/>
        <end position="743"/>
    </location>
</feature>
<feature type="compositionally biased region" description="Basic and acidic residues" evidence="12">
    <location>
        <begin position="886"/>
        <end position="904"/>
    </location>
</feature>
<accession>W5LXW5</accession>
<feature type="domain" description="C2H2-type" evidence="13">
    <location>
        <begin position="1171"/>
        <end position="1198"/>
    </location>
</feature>
<dbReference type="eggNOG" id="KOG1721">
    <property type="taxonomic scope" value="Eukaryota"/>
</dbReference>
<dbReference type="FunFam" id="3.30.160.60:FF:000624">
    <property type="entry name" value="zinc finger protein 697"/>
    <property type="match status" value="1"/>
</dbReference>
<feature type="region of interest" description="Disordered" evidence="12">
    <location>
        <begin position="359"/>
        <end position="418"/>
    </location>
</feature>
<feature type="region of interest" description="Disordered" evidence="12">
    <location>
        <begin position="68"/>
        <end position="91"/>
    </location>
</feature>
<proteinExistence type="inferred from homology"/>
<feature type="compositionally biased region" description="Polar residues" evidence="12">
    <location>
        <begin position="520"/>
        <end position="531"/>
    </location>
</feature>
<dbReference type="GO" id="GO:0006357">
    <property type="term" value="P:regulation of transcription by RNA polymerase II"/>
    <property type="evidence" value="ECO:0000318"/>
    <property type="project" value="GO_Central"/>
</dbReference>
<dbReference type="FunFam" id="3.30.160.60:FF:002343">
    <property type="entry name" value="Zinc finger protein 33A"/>
    <property type="match status" value="2"/>
</dbReference>
<dbReference type="GO" id="GO:0000978">
    <property type="term" value="F:RNA polymerase II cis-regulatory region sequence-specific DNA binding"/>
    <property type="evidence" value="ECO:0000318"/>
    <property type="project" value="GO_Central"/>
</dbReference>
<evidence type="ECO:0000256" key="5">
    <source>
        <dbReference type="ARBA" id="ARBA00022771"/>
    </source>
</evidence>
<feature type="region of interest" description="Disordered" evidence="12">
    <location>
        <begin position="440"/>
        <end position="459"/>
    </location>
</feature>
<reference evidence="14" key="3">
    <citation type="submission" date="2025-09" db="UniProtKB">
        <authorList>
            <consortium name="Ensembl"/>
        </authorList>
    </citation>
    <scope>IDENTIFICATION</scope>
</reference>